<dbReference type="InterPro" id="IPR023827">
    <property type="entry name" value="Peptidase_S8_Asp-AS"/>
</dbReference>
<feature type="domain" description="Glycosyl hydrolase family 13 catalytic" evidence="6">
    <location>
        <begin position="349"/>
        <end position="737"/>
    </location>
</feature>
<dbReference type="SUPFAM" id="SSF51445">
    <property type="entry name" value="(Trans)glycosidases"/>
    <property type="match status" value="1"/>
</dbReference>
<evidence type="ECO:0000313" key="8">
    <source>
        <dbReference type="Proteomes" id="UP000830671"/>
    </source>
</evidence>
<sequence length="847" mass="94239">MTKTPDPAPLYSCIDKRDVEQHLDWIHDTHRRSLSRGQTSEVEMTFGIGDFHAYTGEFDEELLAEIQAKDELASADVDHQTYMYDSSAGTGTFAYVLDSGIRISHADFQGRAIKGTNVIPEVAHDDDFGHGTHVAGTIGSVRFGVAKNATLVDVKTTRVAYGTTAKIIEALEWSVQNITNTPGRAGKSVVSMSLALNDAVDAATALGVFVVVGAGNDGKDASTRSPASAPTAFTVGAIDINSTRARWSNFGPSVDVFAAGVDTGVASDQGEGTDLESSPKLTTPDVLFRSLLSSLFSIFPLPQIPERQFILVLPLLDPSKPLHSLLRQPSAATAQSPIMGDQEPTPENHTMMQGFEWYVPADQKHWVRLEKHVPQLKRFGVDNIWIPPACKGSSKTGNGYDIYDLYDLGEFDQKGSVATKWGTKEELLKLAHTAKDNGVGIYWDAVLNHKFAADRKEKCLAAEVDSDDRTKFVSDKYEIDAWVGYDFPGRKGKYSEQKYHWYHFSGVDYNARNEKTAIYKILGDKGDQQWAESVDDEKGNYDFLMGSDLDYDHPEVVKDVLNWGKWLAQEVPLQGIRFDAIKHYSEDFLRQFITELDKEYGKGWFFVGEFWKDSLDDMSEYLQRMGRQFTLFDAPLVYNFSEISKGNGADMRKVFDGTLVQKEPINAVTLVMNHDTQPYQALEAPIEGWFKPIAYALILLRTDGYPCVWYGDIYGIKGEHPFPPSCGGAVPKMTLARKLYAYGKQADYFDYATCLGWVKYGTWDRPYGCAVVASNAGPGSKRMHVGEMHAGEVWTDVLGWNDREVTIGDDGFGEFVCSGTSVSIFVNKNADGRDKFNEEFDSNIYEE</sequence>
<dbReference type="CDD" id="cd04077">
    <property type="entry name" value="Peptidases_S8_PCSK9_ProteinaseK_like"/>
    <property type="match status" value="1"/>
</dbReference>
<dbReference type="Pfam" id="PF00128">
    <property type="entry name" value="Alpha-amylase"/>
    <property type="match status" value="1"/>
</dbReference>
<organism evidence="7 8">
    <name type="scientific">Colletotrichum lupini</name>
    <dbReference type="NCBI Taxonomy" id="145971"/>
    <lineage>
        <taxon>Eukaryota</taxon>
        <taxon>Fungi</taxon>
        <taxon>Dikarya</taxon>
        <taxon>Ascomycota</taxon>
        <taxon>Pezizomycotina</taxon>
        <taxon>Sordariomycetes</taxon>
        <taxon>Hypocreomycetidae</taxon>
        <taxon>Glomerellales</taxon>
        <taxon>Glomerellaceae</taxon>
        <taxon>Colletotrichum</taxon>
        <taxon>Colletotrichum acutatum species complex</taxon>
    </lineage>
</organism>
<proteinExistence type="inferred from homology"/>
<keyword evidence="3" id="KW-0378">Hydrolase</keyword>
<evidence type="ECO:0000259" key="6">
    <source>
        <dbReference type="SMART" id="SM00642"/>
    </source>
</evidence>
<dbReference type="PROSITE" id="PS51892">
    <property type="entry name" value="SUBTILASE"/>
    <property type="match status" value="1"/>
</dbReference>
<keyword evidence="2" id="KW-0645">Protease</keyword>
<dbReference type="Proteomes" id="UP000830671">
    <property type="component" value="Chromosome 1"/>
</dbReference>
<dbReference type="PANTHER" id="PTHR43806">
    <property type="entry name" value="PEPTIDASE S8"/>
    <property type="match status" value="1"/>
</dbReference>
<dbReference type="Gene3D" id="2.40.30.140">
    <property type="match status" value="1"/>
</dbReference>
<dbReference type="CDD" id="cd11318">
    <property type="entry name" value="AmyAc_bac_fung_AmyA"/>
    <property type="match status" value="1"/>
</dbReference>
<dbReference type="Gene3D" id="2.60.40.1180">
    <property type="entry name" value="Golgi alpha-mannosidase II"/>
    <property type="match status" value="1"/>
</dbReference>
<dbReference type="SUPFAM" id="SSF51011">
    <property type="entry name" value="Glycosyl hydrolase domain"/>
    <property type="match status" value="1"/>
</dbReference>
<dbReference type="InterPro" id="IPR000209">
    <property type="entry name" value="Peptidase_S8/S53_dom"/>
</dbReference>
<dbReference type="NCBIfam" id="NF006968">
    <property type="entry name" value="PRK09441.1-1"/>
    <property type="match status" value="1"/>
</dbReference>
<name>A0A9Q8SEA1_9PEZI</name>
<dbReference type="PANTHER" id="PTHR43806:SF58">
    <property type="entry name" value="ALKALINE PROTEASE 1-RELATED"/>
    <property type="match status" value="1"/>
</dbReference>
<dbReference type="InterPro" id="IPR022398">
    <property type="entry name" value="Peptidase_S8_His-AS"/>
</dbReference>
<dbReference type="GeneID" id="73336099"/>
<protein>
    <submittedName>
        <fullName evidence="7">Alpha amylase</fullName>
    </submittedName>
</protein>
<dbReference type="InterPro" id="IPR036852">
    <property type="entry name" value="Peptidase_S8/S53_dom_sf"/>
</dbReference>
<evidence type="ECO:0000256" key="2">
    <source>
        <dbReference type="ARBA" id="ARBA00022670"/>
    </source>
</evidence>
<keyword evidence="8" id="KW-1185">Reference proteome</keyword>
<dbReference type="Pfam" id="PF00082">
    <property type="entry name" value="Peptidase_S8"/>
    <property type="match status" value="1"/>
</dbReference>
<keyword evidence="4" id="KW-0720">Serine protease</keyword>
<dbReference type="InterPro" id="IPR006047">
    <property type="entry name" value="GH13_cat_dom"/>
</dbReference>
<dbReference type="InterPro" id="IPR034193">
    <property type="entry name" value="PCSK9_ProteinaseK-like"/>
</dbReference>
<dbReference type="SMART" id="SM00642">
    <property type="entry name" value="Aamy"/>
    <property type="match status" value="1"/>
</dbReference>
<evidence type="ECO:0000256" key="3">
    <source>
        <dbReference type="ARBA" id="ARBA00022801"/>
    </source>
</evidence>
<dbReference type="InterPro" id="IPR017853">
    <property type="entry name" value="GH"/>
</dbReference>
<evidence type="ECO:0000256" key="1">
    <source>
        <dbReference type="ARBA" id="ARBA00011073"/>
    </source>
</evidence>
<dbReference type="AlphaFoldDB" id="A0A9Q8SEA1"/>
<dbReference type="RefSeq" id="XP_049137046.1">
    <property type="nucleotide sequence ID" value="XM_049281089.1"/>
</dbReference>
<dbReference type="InterPro" id="IPR013780">
    <property type="entry name" value="Glyco_hydro_b"/>
</dbReference>
<dbReference type="InterPro" id="IPR050131">
    <property type="entry name" value="Peptidase_S8_subtilisin-like"/>
</dbReference>
<reference evidence="7" key="1">
    <citation type="journal article" date="2021" name="Mol. Plant Microbe Interact.">
        <title>Complete Genome Sequence of the Plant-Pathogenic Fungus Colletotrichum lupini.</title>
        <authorList>
            <person name="Baroncelli R."/>
            <person name="Pensec F."/>
            <person name="Da Lio D."/>
            <person name="Boufleur T."/>
            <person name="Vicente I."/>
            <person name="Sarrocco S."/>
            <person name="Picot A."/>
            <person name="Baraldi E."/>
            <person name="Sukno S."/>
            <person name="Thon M."/>
            <person name="Le Floch G."/>
        </authorList>
    </citation>
    <scope>NUCLEOTIDE SEQUENCE</scope>
    <source>
        <strain evidence="7">IMI 504893</strain>
    </source>
</reference>
<dbReference type="Gene3D" id="3.40.50.200">
    <property type="entry name" value="Peptidase S8/S53 domain"/>
    <property type="match status" value="1"/>
</dbReference>
<dbReference type="KEGG" id="clup:CLUP02_02054"/>
<dbReference type="Gene3D" id="3.20.20.80">
    <property type="entry name" value="Glycosidases"/>
    <property type="match status" value="1"/>
</dbReference>
<accession>A0A9Q8SEA1</accession>
<dbReference type="SUPFAM" id="SSF52743">
    <property type="entry name" value="Subtilisin-like"/>
    <property type="match status" value="1"/>
</dbReference>
<dbReference type="GO" id="GO:0006508">
    <property type="term" value="P:proteolysis"/>
    <property type="evidence" value="ECO:0007669"/>
    <property type="project" value="UniProtKB-KW"/>
</dbReference>
<dbReference type="PROSITE" id="PS00136">
    <property type="entry name" value="SUBTILASE_ASP"/>
    <property type="match status" value="1"/>
</dbReference>
<dbReference type="PRINTS" id="PR00723">
    <property type="entry name" value="SUBTILISIN"/>
</dbReference>
<comment type="similarity">
    <text evidence="1 5">Belongs to the peptidase S8 family.</text>
</comment>
<dbReference type="InterPro" id="IPR015500">
    <property type="entry name" value="Peptidase_S8_subtilisin-rel"/>
</dbReference>
<gene>
    <name evidence="7" type="ORF">CLUP02_02054</name>
</gene>
<dbReference type="GO" id="GO:0004252">
    <property type="term" value="F:serine-type endopeptidase activity"/>
    <property type="evidence" value="ECO:0007669"/>
    <property type="project" value="InterPro"/>
</dbReference>
<evidence type="ECO:0000256" key="5">
    <source>
        <dbReference type="PROSITE-ProRule" id="PRU01240"/>
    </source>
</evidence>
<dbReference type="EMBL" id="CP019471">
    <property type="protein sequence ID" value="UQC75400.1"/>
    <property type="molecule type" value="Genomic_DNA"/>
</dbReference>
<comment type="caution">
    <text evidence="5">Lacks conserved residue(s) required for the propagation of feature annotation.</text>
</comment>
<evidence type="ECO:0000256" key="4">
    <source>
        <dbReference type="ARBA" id="ARBA00022825"/>
    </source>
</evidence>
<dbReference type="NCBIfam" id="NF006969">
    <property type="entry name" value="PRK09441.1-2"/>
    <property type="match status" value="1"/>
</dbReference>
<dbReference type="GO" id="GO:0005975">
    <property type="term" value="P:carbohydrate metabolic process"/>
    <property type="evidence" value="ECO:0007669"/>
    <property type="project" value="InterPro"/>
</dbReference>
<dbReference type="PROSITE" id="PS00137">
    <property type="entry name" value="SUBTILASE_HIS"/>
    <property type="match status" value="1"/>
</dbReference>
<evidence type="ECO:0000313" key="7">
    <source>
        <dbReference type="EMBL" id="UQC75400.1"/>
    </source>
</evidence>